<organism evidence="20 21">
    <name type="scientific">Ornithorhynchus anatinus</name>
    <name type="common">Duckbill platypus</name>
    <dbReference type="NCBI Taxonomy" id="9258"/>
    <lineage>
        <taxon>Eukaryota</taxon>
        <taxon>Metazoa</taxon>
        <taxon>Chordata</taxon>
        <taxon>Craniata</taxon>
        <taxon>Vertebrata</taxon>
        <taxon>Euteleostomi</taxon>
        <taxon>Mammalia</taxon>
        <taxon>Monotremata</taxon>
        <taxon>Ornithorhynchidae</taxon>
        <taxon>Ornithorhynchus</taxon>
    </lineage>
</organism>
<evidence type="ECO:0000256" key="6">
    <source>
        <dbReference type="ARBA" id="ARBA00022723"/>
    </source>
</evidence>
<dbReference type="SMART" id="SM00349">
    <property type="entry name" value="KRAB"/>
    <property type="match status" value="1"/>
</dbReference>
<dbReference type="FunFam" id="1.10.4020.10:FF:000001">
    <property type="entry name" value="zinc finger protein 263 isoform X1"/>
    <property type="match status" value="1"/>
</dbReference>
<dbReference type="Proteomes" id="UP000002279">
    <property type="component" value="Chromosome 11"/>
</dbReference>
<evidence type="ECO:0000259" key="17">
    <source>
        <dbReference type="PROSITE" id="PS50157"/>
    </source>
</evidence>
<proteinExistence type="inferred from homology"/>
<dbReference type="PROSITE" id="PS00028">
    <property type="entry name" value="ZINC_FINGER_C2H2_1"/>
    <property type="match status" value="6"/>
</dbReference>
<dbReference type="FunFam" id="1.10.10.60:FF:000032">
    <property type="entry name" value="Zinc finger and SCAN domain-containing 20"/>
    <property type="match status" value="2"/>
</dbReference>
<dbReference type="GO" id="GO:0005634">
    <property type="term" value="C:nucleus"/>
    <property type="evidence" value="ECO:0007669"/>
    <property type="project" value="UniProtKB-SubCell"/>
</dbReference>
<evidence type="ECO:0000256" key="4">
    <source>
        <dbReference type="ARBA" id="ARBA00022499"/>
    </source>
</evidence>
<dbReference type="InterPro" id="IPR013087">
    <property type="entry name" value="Znf_C2H2_type"/>
</dbReference>
<dbReference type="PANTHER" id="PTHR16515">
    <property type="entry name" value="PR DOMAIN ZINC FINGER PROTEIN"/>
    <property type="match status" value="1"/>
</dbReference>
<dbReference type="InterPro" id="IPR038269">
    <property type="entry name" value="SCAN_sf"/>
</dbReference>
<protein>
    <recommendedName>
        <fullName evidence="22">Zinc finger and SCAN domain containing 29</fullName>
    </recommendedName>
</protein>
<comment type="similarity">
    <text evidence="3">Belongs to the krueppel C2H2-type zinc-finger protein family.</text>
</comment>
<evidence type="ECO:0000256" key="3">
    <source>
        <dbReference type="ARBA" id="ARBA00006991"/>
    </source>
</evidence>
<dbReference type="SMART" id="SM00355">
    <property type="entry name" value="ZnF_C2H2"/>
    <property type="match status" value="6"/>
</dbReference>
<dbReference type="InParanoid" id="A0A6I8NNQ9"/>
<dbReference type="FunFam" id="3.30.160.60:FF:000557">
    <property type="entry name" value="zinc finger and SCAN domain-containing protein 29"/>
    <property type="match status" value="1"/>
</dbReference>
<dbReference type="SUPFAM" id="SSF109640">
    <property type="entry name" value="KRAB domain (Kruppel-associated box)"/>
    <property type="match status" value="1"/>
</dbReference>
<feature type="region of interest" description="Disordered" evidence="16">
    <location>
        <begin position="20"/>
        <end position="54"/>
    </location>
</feature>
<dbReference type="PROSITE" id="PS50157">
    <property type="entry name" value="ZINC_FINGER_C2H2_2"/>
    <property type="match status" value="6"/>
</dbReference>
<dbReference type="InterPro" id="IPR001909">
    <property type="entry name" value="KRAB"/>
</dbReference>
<dbReference type="PROSITE" id="PS50805">
    <property type="entry name" value="KRAB"/>
    <property type="match status" value="1"/>
</dbReference>
<feature type="compositionally biased region" description="Acidic residues" evidence="16">
    <location>
        <begin position="489"/>
        <end position="498"/>
    </location>
</feature>
<keyword evidence="11" id="KW-0805">Transcription regulation</keyword>
<dbReference type="InterPro" id="IPR036051">
    <property type="entry name" value="KRAB_dom_sf"/>
</dbReference>
<evidence type="ECO:0000259" key="19">
    <source>
        <dbReference type="PROSITE" id="PS50805"/>
    </source>
</evidence>
<feature type="domain" description="SCAN box" evidence="18">
    <location>
        <begin position="59"/>
        <end position="140"/>
    </location>
</feature>
<sequence>MTASHLGVAADLGPLVRRLWRQEGAPAGGGAEEEEEEEAQDQALEQEQDQEQAQAEAFRRRFRQFRYQEAADPRDALERLRELCSGWLRPQRRTKEQILESLVLEQLLTVLPEEIQTWVREQHPQSGEEAVTLVEDLHRKPWRPRHWVTVRVQGQEVLSEEMAPRGVDRESVRFQLKGADARLEGTSQRKKKGQSPRVEPSEPQYRGPQQPLLLQGTAPPSPPPPQLPALSEEASSRDRGVTPTLLTPRCQKSLPLKDPAFSFSKEDWEHRDPAQGTRNRDIKKENCGVRVSVGEFPVPKSNVISVRERGEDTWIPDLRGFQGQELLNCSRAGEERVQDERIPARRERKNGSCQEGRNFAGVNWGYEETLTFLNILRKTQSYEKLRTFPRNSQVYVSVAEQLRDYGFLRSPEQCRTKFKGLRASYRKVQNGHPSDSCAFYEEMDALLNSEAAVPTPGSLMAAAAPPLRQRGAETVGQGNRGWEQIKAEEEVELDDSDGNETGGEQLYQESRSPSPPALSPNRPGVHWSYEETKTLLTILIESQVFKTPRTSQRNSQVYGPVAERLQRCGFLRTPEQCRTKFKGLQASYRKVRRGRVTDTCVFYKEMDVLMRAQAAARPAEILEAGVAWPRKRGSLAETPEQGGRAYEGLAEVSMTEDFGAEEVEVKKLTQRPGNHSAPTLSPNHTGLEMGNEKNSKWKMPENLELFRLMSGRSERVGPRCHNQEKGPEGEYRAGTQCGVSAGQRLKEMAAQEKDVGKVKGRQRRNMEEKPYMNSNSVKSFTLNSHLIPSQPYLQPEAPHKCSECGKCFSGGARLMRHWRIHTGEKPYKCLDCGKCFSNSSNVVAHRRIHTGEKPYKCGECGKCFNQSSSLVVHQRTHTGEKPYKCEECGKRFNNSSYFCAHQRIHTGEKPYHCGECGKSFNNSSHFSAHHRTHTGEKPYECPECGKRFSKRSTLTKHGRVHMKEKVLKQPKSN</sequence>
<keyword evidence="7" id="KW-0677">Repeat</keyword>
<gene>
    <name evidence="20" type="primary">LOC103171109</name>
</gene>
<feature type="compositionally biased region" description="Acidic residues" evidence="16">
    <location>
        <begin position="31"/>
        <end position="50"/>
    </location>
</feature>
<keyword evidence="5" id="KW-0597">Phosphoprotein</keyword>
<evidence type="ECO:0000256" key="13">
    <source>
        <dbReference type="ARBA" id="ARBA00023163"/>
    </source>
</evidence>
<keyword evidence="4" id="KW-1017">Isopeptide bond</keyword>
<dbReference type="SUPFAM" id="SSF47353">
    <property type="entry name" value="Retrovirus capsid dimerization domain-like"/>
    <property type="match status" value="1"/>
</dbReference>
<dbReference type="CDD" id="cd07936">
    <property type="entry name" value="SCAN"/>
    <property type="match status" value="1"/>
</dbReference>
<dbReference type="GO" id="GO:0006357">
    <property type="term" value="P:regulation of transcription by RNA polymerase II"/>
    <property type="evidence" value="ECO:0000318"/>
    <property type="project" value="GO_Central"/>
</dbReference>
<dbReference type="FunFam" id="3.30.160.60:FF:000258">
    <property type="entry name" value="zinc finger and SCAN domain-containing protein 29 isoform X2"/>
    <property type="match status" value="3"/>
</dbReference>
<evidence type="ECO:0000256" key="10">
    <source>
        <dbReference type="ARBA" id="ARBA00022843"/>
    </source>
</evidence>
<keyword evidence="21" id="KW-1185">Reference proteome</keyword>
<keyword evidence="13" id="KW-0804">Transcription</keyword>
<dbReference type="SUPFAM" id="SSF57667">
    <property type="entry name" value="beta-beta-alpha zinc fingers"/>
    <property type="match status" value="4"/>
</dbReference>
<evidence type="ECO:0000256" key="8">
    <source>
        <dbReference type="ARBA" id="ARBA00022771"/>
    </source>
</evidence>
<evidence type="ECO:0000256" key="7">
    <source>
        <dbReference type="ARBA" id="ARBA00022737"/>
    </source>
</evidence>
<dbReference type="Pfam" id="PF00096">
    <property type="entry name" value="zf-C2H2"/>
    <property type="match status" value="6"/>
</dbReference>
<feature type="region of interest" description="Disordered" evidence="16">
    <location>
        <begin position="489"/>
        <end position="525"/>
    </location>
</feature>
<evidence type="ECO:0000256" key="16">
    <source>
        <dbReference type="SAM" id="MobiDB-lite"/>
    </source>
</evidence>
<keyword evidence="9" id="KW-0862">Zinc</keyword>
<reference evidence="20" key="3">
    <citation type="submission" date="2025-09" db="UniProtKB">
        <authorList>
            <consortium name="Ensembl"/>
        </authorList>
    </citation>
    <scope>IDENTIFICATION</scope>
    <source>
        <strain evidence="20">Glennie</strain>
    </source>
</reference>
<feature type="domain" description="C2H2-type" evidence="17">
    <location>
        <begin position="855"/>
        <end position="882"/>
    </location>
</feature>
<evidence type="ECO:0000256" key="12">
    <source>
        <dbReference type="ARBA" id="ARBA00023125"/>
    </source>
</evidence>
<name>A0A6I8NNQ9_ORNAN</name>
<dbReference type="Bgee" id="ENSOANG00000041417">
    <property type="expression patterns" value="Expressed in fibroblast and 8 other cell types or tissues"/>
</dbReference>
<feature type="domain" description="C2H2-type" evidence="17">
    <location>
        <begin position="827"/>
        <end position="854"/>
    </location>
</feature>
<feature type="domain" description="C2H2-type" evidence="17">
    <location>
        <begin position="883"/>
        <end position="910"/>
    </location>
</feature>
<dbReference type="SMART" id="SM00431">
    <property type="entry name" value="SCAN"/>
    <property type="match status" value="1"/>
</dbReference>
<dbReference type="FunFam" id="3.30.160.60:FF:000355">
    <property type="entry name" value="zinc finger and SCAN domain-containing protein 20 isoform X1"/>
    <property type="match status" value="1"/>
</dbReference>
<feature type="compositionally biased region" description="Basic and acidic residues" evidence="16">
    <location>
        <begin position="715"/>
        <end position="731"/>
    </location>
</feature>
<dbReference type="RefSeq" id="XP_028930302.1">
    <property type="nucleotide sequence ID" value="XM_029074469.2"/>
</dbReference>
<dbReference type="InterPro" id="IPR050331">
    <property type="entry name" value="Zinc_finger"/>
</dbReference>
<evidence type="ECO:0000256" key="11">
    <source>
        <dbReference type="ARBA" id="ARBA00023015"/>
    </source>
</evidence>
<dbReference type="InterPro" id="IPR044822">
    <property type="entry name" value="Myb_DNA-bind_4"/>
</dbReference>
<evidence type="ECO:0000256" key="1">
    <source>
        <dbReference type="ARBA" id="ARBA00003767"/>
    </source>
</evidence>
<evidence type="ECO:0000256" key="14">
    <source>
        <dbReference type="ARBA" id="ARBA00023242"/>
    </source>
</evidence>
<feature type="region of interest" description="Disordered" evidence="16">
    <location>
        <begin position="669"/>
        <end position="693"/>
    </location>
</feature>
<keyword evidence="8 15" id="KW-0863">Zinc-finger</keyword>
<evidence type="ECO:0008006" key="22">
    <source>
        <dbReference type="Google" id="ProtNLM"/>
    </source>
</evidence>
<dbReference type="Pfam" id="PF13837">
    <property type="entry name" value="Myb_DNA-bind_4"/>
    <property type="match status" value="2"/>
</dbReference>
<dbReference type="FunFam" id="3.30.160.60:FF:000739">
    <property type="entry name" value="Zgc:171418 protein"/>
    <property type="match status" value="1"/>
</dbReference>
<keyword evidence="12" id="KW-0238">DNA-binding</keyword>
<dbReference type="GO" id="GO:0000981">
    <property type="term" value="F:DNA-binding transcription factor activity, RNA polymerase II-specific"/>
    <property type="evidence" value="ECO:0000318"/>
    <property type="project" value="GO_Central"/>
</dbReference>
<dbReference type="InterPro" id="IPR036236">
    <property type="entry name" value="Znf_C2H2_sf"/>
</dbReference>
<dbReference type="AlphaFoldDB" id="A0A6I8NNQ9"/>
<feature type="compositionally biased region" description="Basic and acidic residues" evidence="16">
    <location>
        <begin position="162"/>
        <end position="172"/>
    </location>
</feature>
<accession>A0A6I8NNQ9</accession>
<feature type="region of interest" description="Disordered" evidence="16">
    <location>
        <begin position="715"/>
        <end position="734"/>
    </location>
</feature>
<reference evidence="20" key="2">
    <citation type="submission" date="2025-08" db="UniProtKB">
        <authorList>
            <consortium name="Ensembl"/>
        </authorList>
    </citation>
    <scope>IDENTIFICATION</scope>
    <source>
        <strain evidence="20">Glennie</strain>
    </source>
</reference>
<dbReference type="GO" id="GO:0000978">
    <property type="term" value="F:RNA polymerase II cis-regulatory region sequence-specific DNA binding"/>
    <property type="evidence" value="ECO:0000318"/>
    <property type="project" value="GO_Central"/>
</dbReference>
<dbReference type="CDD" id="cd07765">
    <property type="entry name" value="KRAB_A-box"/>
    <property type="match status" value="1"/>
</dbReference>
<dbReference type="GO" id="GO:0008270">
    <property type="term" value="F:zinc ion binding"/>
    <property type="evidence" value="ECO:0007669"/>
    <property type="project" value="UniProtKB-KW"/>
</dbReference>
<feature type="domain" description="C2H2-type" evidence="17">
    <location>
        <begin position="911"/>
        <end position="938"/>
    </location>
</feature>
<evidence type="ECO:0000256" key="9">
    <source>
        <dbReference type="ARBA" id="ARBA00022833"/>
    </source>
</evidence>
<keyword evidence="6" id="KW-0479">Metal-binding</keyword>
<dbReference type="Gene3D" id="1.10.4020.10">
    <property type="entry name" value="DNA breaking-rejoining enzymes"/>
    <property type="match status" value="1"/>
</dbReference>
<keyword evidence="14" id="KW-0539">Nucleus</keyword>
<dbReference type="PROSITE" id="PS50804">
    <property type="entry name" value="SCAN_BOX"/>
    <property type="match status" value="1"/>
</dbReference>
<dbReference type="InterPro" id="IPR003309">
    <property type="entry name" value="SCAN_dom"/>
</dbReference>
<keyword evidence="10" id="KW-0832">Ubl conjugation</keyword>
<dbReference type="Ensembl" id="ENSOANT00000066626.1">
    <property type="protein sequence ID" value="ENSOANP00000042298.1"/>
    <property type="gene ID" value="ENSOANG00000041417.1"/>
</dbReference>
<feature type="domain" description="KRAB" evidence="19">
    <location>
        <begin position="254"/>
        <end position="326"/>
    </location>
</feature>
<feature type="region of interest" description="Disordered" evidence="16">
    <location>
        <begin position="160"/>
        <end position="257"/>
    </location>
</feature>
<feature type="domain" description="C2H2-type" evidence="17">
    <location>
        <begin position="939"/>
        <end position="966"/>
    </location>
</feature>
<comment type="function">
    <text evidence="1">May be involved in transcriptional regulation.</text>
</comment>
<dbReference type="KEGG" id="oaa:103171109"/>
<dbReference type="Pfam" id="PF02023">
    <property type="entry name" value="SCAN"/>
    <property type="match status" value="1"/>
</dbReference>
<dbReference type="Gene3D" id="3.30.160.60">
    <property type="entry name" value="Classic Zinc Finger"/>
    <property type="match status" value="6"/>
</dbReference>
<reference evidence="20 21" key="1">
    <citation type="journal article" date="2008" name="Nature">
        <title>Genome analysis of the platypus reveals unique signatures of evolution.</title>
        <authorList>
            <person name="Warren W.C."/>
            <person name="Hillier L.W."/>
            <person name="Marshall Graves J.A."/>
            <person name="Birney E."/>
            <person name="Ponting C.P."/>
            <person name="Grutzner F."/>
            <person name="Belov K."/>
            <person name="Miller W."/>
            <person name="Clarke L."/>
            <person name="Chinwalla A.T."/>
            <person name="Yang S.P."/>
            <person name="Heger A."/>
            <person name="Locke D.P."/>
            <person name="Miethke P."/>
            <person name="Waters P.D."/>
            <person name="Veyrunes F."/>
            <person name="Fulton L."/>
            <person name="Fulton B."/>
            <person name="Graves T."/>
            <person name="Wallis J."/>
            <person name="Puente X.S."/>
            <person name="Lopez-Otin C."/>
            <person name="Ordonez G.R."/>
            <person name="Eichler E.E."/>
            <person name="Chen L."/>
            <person name="Cheng Z."/>
            <person name="Deakin J.E."/>
            <person name="Alsop A."/>
            <person name="Thompson K."/>
            <person name="Kirby P."/>
            <person name="Papenfuss A.T."/>
            <person name="Wakefield M.J."/>
            <person name="Olender T."/>
            <person name="Lancet D."/>
            <person name="Huttley G.A."/>
            <person name="Smit A.F."/>
            <person name="Pask A."/>
            <person name="Temple-Smith P."/>
            <person name="Batzer M.A."/>
            <person name="Walker J.A."/>
            <person name="Konkel M.K."/>
            <person name="Harris R.S."/>
            <person name="Whittington C.M."/>
            <person name="Wong E.S."/>
            <person name="Gemmell N.J."/>
            <person name="Buschiazzo E."/>
            <person name="Vargas Jentzsch I.M."/>
            <person name="Merkel A."/>
            <person name="Schmitz J."/>
            <person name="Zemann A."/>
            <person name="Churakov G."/>
            <person name="Kriegs J.O."/>
            <person name="Brosius J."/>
            <person name="Murchison E.P."/>
            <person name="Sachidanandam R."/>
            <person name="Smith C."/>
            <person name="Hannon G.J."/>
            <person name="Tsend-Ayush E."/>
            <person name="McMillan D."/>
            <person name="Attenborough R."/>
            <person name="Rens W."/>
            <person name="Ferguson-Smith M."/>
            <person name="Lefevre C.M."/>
            <person name="Sharp J.A."/>
            <person name="Nicholas K.R."/>
            <person name="Ray D.A."/>
            <person name="Kube M."/>
            <person name="Reinhardt R."/>
            <person name="Pringle T.H."/>
            <person name="Taylor J."/>
            <person name="Jones R.C."/>
            <person name="Nixon B."/>
            <person name="Dacheux J.L."/>
            <person name="Niwa H."/>
            <person name="Sekita Y."/>
            <person name="Huang X."/>
            <person name="Stark A."/>
            <person name="Kheradpour P."/>
            <person name="Kellis M."/>
            <person name="Flicek P."/>
            <person name="Chen Y."/>
            <person name="Webber C."/>
            <person name="Hardison R."/>
            <person name="Nelson J."/>
            <person name="Hallsworth-Pepin K."/>
            <person name="Delehaunty K."/>
            <person name="Markovic C."/>
            <person name="Minx P."/>
            <person name="Feng Y."/>
            <person name="Kremitzki C."/>
            <person name="Mitreva M."/>
            <person name="Glasscock J."/>
            <person name="Wylie T."/>
            <person name="Wohldmann P."/>
            <person name="Thiru P."/>
            <person name="Nhan M.N."/>
            <person name="Pohl C.S."/>
            <person name="Smith S.M."/>
            <person name="Hou S."/>
            <person name="Nefedov M."/>
            <person name="de Jong P.J."/>
            <person name="Renfree M.B."/>
            <person name="Mardis E.R."/>
            <person name="Wilson R.K."/>
        </authorList>
    </citation>
    <scope>NUCLEOTIDE SEQUENCE [LARGE SCALE GENOMIC DNA]</scope>
    <source>
        <strain evidence="20 21">Glennie</strain>
    </source>
</reference>
<evidence type="ECO:0000259" key="18">
    <source>
        <dbReference type="PROSITE" id="PS50804"/>
    </source>
</evidence>
<dbReference type="GeneTree" id="ENSGT00940000161523"/>
<feature type="domain" description="C2H2-type" evidence="17">
    <location>
        <begin position="799"/>
        <end position="826"/>
    </location>
</feature>
<evidence type="ECO:0000313" key="21">
    <source>
        <dbReference type="Proteomes" id="UP000002279"/>
    </source>
</evidence>
<evidence type="ECO:0000256" key="2">
    <source>
        <dbReference type="ARBA" id="ARBA00004123"/>
    </source>
</evidence>
<comment type="subcellular location">
    <subcellularLocation>
        <location evidence="2">Nucleus</location>
    </subcellularLocation>
</comment>
<dbReference type="Pfam" id="PF01352">
    <property type="entry name" value="KRAB"/>
    <property type="match status" value="1"/>
</dbReference>
<evidence type="ECO:0000313" key="20">
    <source>
        <dbReference type="Ensembl" id="ENSOANP00000042298.1"/>
    </source>
</evidence>
<dbReference type="OrthoDB" id="691673at2759"/>
<dbReference type="GeneID" id="103171109"/>
<feature type="compositionally biased region" description="Polar residues" evidence="16">
    <location>
        <begin position="671"/>
        <end position="684"/>
    </location>
</feature>
<dbReference type="Gene3D" id="1.10.10.60">
    <property type="entry name" value="Homeodomain-like"/>
    <property type="match status" value="2"/>
</dbReference>
<evidence type="ECO:0000256" key="15">
    <source>
        <dbReference type="PROSITE-ProRule" id="PRU00042"/>
    </source>
</evidence>
<dbReference type="PANTHER" id="PTHR16515:SF57">
    <property type="entry name" value="ZINC FINGER PROTEIN 154-LIKE"/>
    <property type="match status" value="1"/>
</dbReference>
<evidence type="ECO:0000256" key="5">
    <source>
        <dbReference type="ARBA" id="ARBA00022553"/>
    </source>
</evidence>